<feature type="compositionally biased region" description="Low complexity" evidence="6">
    <location>
        <begin position="1"/>
        <end position="12"/>
    </location>
</feature>
<evidence type="ECO:0000256" key="5">
    <source>
        <dbReference type="ARBA" id="ARBA00023242"/>
    </source>
</evidence>
<evidence type="ECO:0000256" key="3">
    <source>
        <dbReference type="ARBA" id="ARBA00023125"/>
    </source>
</evidence>
<reference evidence="9" key="1">
    <citation type="submission" date="2025-08" db="UniProtKB">
        <authorList>
            <consortium name="RefSeq"/>
        </authorList>
    </citation>
    <scope>IDENTIFICATION</scope>
</reference>
<dbReference type="FunFam" id="1.20.5.170:FF:000020">
    <property type="entry name" value="BZIP transcription factor"/>
    <property type="match status" value="1"/>
</dbReference>
<dbReference type="AlphaFoldDB" id="A0A6I9S2G9"/>
<dbReference type="KEGG" id="egu:105056236"/>
<keyword evidence="4" id="KW-0804">Transcription</keyword>
<dbReference type="SUPFAM" id="SSF57959">
    <property type="entry name" value="Leucine zipper domain"/>
    <property type="match status" value="1"/>
</dbReference>
<evidence type="ECO:0000313" key="8">
    <source>
        <dbReference type="Proteomes" id="UP000504607"/>
    </source>
</evidence>
<accession>A0A6I9S2G9</accession>
<evidence type="ECO:0000256" key="1">
    <source>
        <dbReference type="ARBA" id="ARBA00004123"/>
    </source>
</evidence>
<dbReference type="CDD" id="cd14702">
    <property type="entry name" value="bZIP_plant_GBF1"/>
    <property type="match status" value="1"/>
</dbReference>
<dbReference type="Pfam" id="PF00170">
    <property type="entry name" value="bZIP_1"/>
    <property type="match status" value="1"/>
</dbReference>
<proteinExistence type="predicted"/>
<dbReference type="PROSITE" id="PS50217">
    <property type="entry name" value="BZIP"/>
    <property type="match status" value="1"/>
</dbReference>
<keyword evidence="8" id="KW-1185">Reference proteome</keyword>
<dbReference type="InterPro" id="IPR045314">
    <property type="entry name" value="bZIP_plant_GBF1"/>
</dbReference>
<dbReference type="RefSeq" id="XP_010936666.1">
    <property type="nucleotide sequence ID" value="XM_010938364.3"/>
</dbReference>
<dbReference type="InterPro" id="IPR004827">
    <property type="entry name" value="bZIP"/>
</dbReference>
<dbReference type="GeneID" id="105056236"/>
<evidence type="ECO:0000256" key="4">
    <source>
        <dbReference type="ARBA" id="ARBA00023163"/>
    </source>
</evidence>
<evidence type="ECO:0000259" key="7">
    <source>
        <dbReference type="PROSITE" id="PS50217"/>
    </source>
</evidence>
<sequence length="160" mass="17875">MASSSGTSSASSQLPNSGSEDDLQALMHQRKQKRMLSNRESARRSRMRKQKHLDDLMAQVGHLRKENSQILTALNITTQHYLGVEAENSVLRTQMMELNTRLQSLDEILCYMNGGGSNDFGFGVVSNGLEATDDCFMRPWSLMAMNCQPIMASAGMFQYC</sequence>
<dbReference type="InParanoid" id="A0A6I9S2G9"/>
<dbReference type="GO" id="GO:0003700">
    <property type="term" value="F:DNA-binding transcription factor activity"/>
    <property type="evidence" value="ECO:0007669"/>
    <property type="project" value="InterPro"/>
</dbReference>
<dbReference type="InterPro" id="IPR046347">
    <property type="entry name" value="bZIP_sf"/>
</dbReference>
<dbReference type="GO" id="GO:0005634">
    <property type="term" value="C:nucleus"/>
    <property type="evidence" value="ECO:0007669"/>
    <property type="project" value="UniProtKB-SubCell"/>
</dbReference>
<dbReference type="GO" id="GO:0045893">
    <property type="term" value="P:positive regulation of DNA-templated transcription"/>
    <property type="evidence" value="ECO:0007669"/>
    <property type="project" value="TreeGrafter"/>
</dbReference>
<feature type="domain" description="BZIP" evidence="7">
    <location>
        <begin position="28"/>
        <end position="91"/>
    </location>
</feature>
<gene>
    <name evidence="9" type="primary">LOC105056236</name>
</gene>
<feature type="region of interest" description="Disordered" evidence="6">
    <location>
        <begin position="1"/>
        <end position="50"/>
    </location>
</feature>
<keyword evidence="2" id="KW-0805">Transcription regulation</keyword>
<dbReference type="PROSITE" id="PS00036">
    <property type="entry name" value="BZIP_BASIC"/>
    <property type="match status" value="1"/>
</dbReference>
<dbReference type="PANTHER" id="PTHR45764:SF76">
    <property type="entry name" value="OS02G0132500 PROTEIN"/>
    <property type="match status" value="1"/>
</dbReference>
<dbReference type="SMART" id="SM00338">
    <property type="entry name" value="BRLZ"/>
    <property type="match status" value="1"/>
</dbReference>
<dbReference type="PANTHER" id="PTHR45764">
    <property type="entry name" value="BZIP TRANSCRIPTION FACTOR 44"/>
    <property type="match status" value="1"/>
</dbReference>
<organism evidence="8 9">
    <name type="scientific">Elaeis guineensis var. tenera</name>
    <name type="common">Oil palm</name>
    <dbReference type="NCBI Taxonomy" id="51953"/>
    <lineage>
        <taxon>Eukaryota</taxon>
        <taxon>Viridiplantae</taxon>
        <taxon>Streptophyta</taxon>
        <taxon>Embryophyta</taxon>
        <taxon>Tracheophyta</taxon>
        <taxon>Spermatophyta</taxon>
        <taxon>Magnoliopsida</taxon>
        <taxon>Liliopsida</taxon>
        <taxon>Arecaceae</taxon>
        <taxon>Arecoideae</taxon>
        <taxon>Cocoseae</taxon>
        <taxon>Elaeidinae</taxon>
        <taxon>Elaeis</taxon>
    </lineage>
</organism>
<keyword evidence="3" id="KW-0238">DNA-binding</keyword>
<dbReference type="OrthoDB" id="551672at2759"/>
<name>A0A6I9S2G9_ELAGV</name>
<dbReference type="Gene3D" id="1.20.5.170">
    <property type="match status" value="1"/>
</dbReference>
<dbReference type="FunCoup" id="A0A6I9S2G9">
    <property type="interactions" value="1400"/>
</dbReference>
<evidence type="ECO:0000313" key="9">
    <source>
        <dbReference type="RefSeq" id="XP_010936666.1"/>
    </source>
</evidence>
<comment type="subcellular location">
    <subcellularLocation>
        <location evidence="1">Nucleus</location>
    </subcellularLocation>
</comment>
<keyword evidence="5" id="KW-0539">Nucleus</keyword>
<dbReference type="GO" id="GO:0046982">
    <property type="term" value="F:protein heterodimerization activity"/>
    <property type="evidence" value="ECO:0007669"/>
    <property type="project" value="UniProtKB-ARBA"/>
</dbReference>
<dbReference type="Proteomes" id="UP000504607">
    <property type="component" value="Chromosome 13"/>
</dbReference>
<evidence type="ECO:0000256" key="2">
    <source>
        <dbReference type="ARBA" id="ARBA00023015"/>
    </source>
</evidence>
<evidence type="ECO:0000256" key="6">
    <source>
        <dbReference type="SAM" id="MobiDB-lite"/>
    </source>
</evidence>
<protein>
    <submittedName>
        <fullName evidence="9">BZIP transcription factor 11</fullName>
    </submittedName>
</protein>
<dbReference type="GO" id="GO:0000976">
    <property type="term" value="F:transcription cis-regulatory region binding"/>
    <property type="evidence" value="ECO:0007669"/>
    <property type="project" value="TreeGrafter"/>
</dbReference>